<dbReference type="RefSeq" id="WP_210760431.1">
    <property type="nucleotide sequence ID" value="NZ_CP060139.1"/>
</dbReference>
<feature type="domain" description="M23ase beta-sheet core" evidence="2">
    <location>
        <begin position="332"/>
        <end position="424"/>
    </location>
</feature>
<proteinExistence type="predicted"/>
<feature type="coiled-coil region" evidence="1">
    <location>
        <begin position="7"/>
        <end position="90"/>
    </location>
</feature>
<evidence type="ECO:0000259" key="2">
    <source>
        <dbReference type="Pfam" id="PF01551"/>
    </source>
</evidence>
<name>A0A7H0VJK7_9FLAO</name>
<dbReference type="InterPro" id="IPR011055">
    <property type="entry name" value="Dup_hybrid_motif"/>
</dbReference>
<dbReference type="PANTHER" id="PTHR21666">
    <property type="entry name" value="PEPTIDASE-RELATED"/>
    <property type="match status" value="1"/>
</dbReference>
<evidence type="ECO:0000313" key="3">
    <source>
        <dbReference type="EMBL" id="QNR25905.1"/>
    </source>
</evidence>
<dbReference type="Pfam" id="PF01551">
    <property type="entry name" value="Peptidase_M23"/>
    <property type="match status" value="1"/>
</dbReference>
<dbReference type="InterPro" id="IPR016047">
    <property type="entry name" value="M23ase_b-sheet_dom"/>
</dbReference>
<dbReference type="AlphaFoldDB" id="A0A7H0VJK7"/>
<sequence length="431" mass="49357">MAQSKKRQELEARKVRIMDEIELANRILAETKKDRSNTLGTIETVQQKIKLREKLIRTLDREVELMEEEEAEMQREIDTLRVRVEKQKAQYAHMIQQAYKSRKNSSRLMFILSSEDFNQAMRRIEYLKQYSAYRQQKIKEIEKQELELGEAMERLRVQKVRKNAVRGQLQEENRKLSNEKLSQEEAIKTYAAMEKDLEKKLKEKLKEAAKVEAQIEKVIAEEIAKARALAARKALEDRAIDLGLIRGKDFSSNTTNSRLEELIDAAVKARAAENKPAIAKPESFELTPAARTLAANFEANQKRLPWPVERGLVTGNFGPQRHPVVKSVIIDSKGIDITTEGNTPVKAVFGGTVTRRWRLPNGQLAVVISHGNYFTVYLGFKEASVDQDDVVKAGQQIGITYTNPINSQTMLHFQVWKDNQAVNPLLWLSSK</sequence>
<dbReference type="Proteomes" id="UP000516305">
    <property type="component" value="Chromosome"/>
</dbReference>
<dbReference type="GO" id="GO:0004222">
    <property type="term" value="F:metalloendopeptidase activity"/>
    <property type="evidence" value="ECO:0007669"/>
    <property type="project" value="TreeGrafter"/>
</dbReference>
<protein>
    <submittedName>
        <fullName evidence="3">Peptidoglycan DD-metalloendopeptidase family protein</fullName>
    </submittedName>
</protein>
<evidence type="ECO:0000313" key="4">
    <source>
        <dbReference type="Proteomes" id="UP000516305"/>
    </source>
</evidence>
<keyword evidence="4" id="KW-1185">Reference proteome</keyword>
<organism evidence="3 4">
    <name type="scientific">Croceimicrobium hydrocarbonivorans</name>
    <dbReference type="NCBI Taxonomy" id="2761580"/>
    <lineage>
        <taxon>Bacteria</taxon>
        <taxon>Pseudomonadati</taxon>
        <taxon>Bacteroidota</taxon>
        <taxon>Flavobacteriia</taxon>
        <taxon>Flavobacteriales</taxon>
        <taxon>Owenweeksiaceae</taxon>
        <taxon>Croceimicrobium</taxon>
    </lineage>
</organism>
<dbReference type="Gene3D" id="6.10.250.3150">
    <property type="match status" value="1"/>
</dbReference>
<dbReference type="CDD" id="cd12797">
    <property type="entry name" value="M23_peptidase"/>
    <property type="match status" value="1"/>
</dbReference>
<evidence type="ECO:0000256" key="1">
    <source>
        <dbReference type="SAM" id="Coils"/>
    </source>
</evidence>
<accession>A0A7H0VJK7</accession>
<dbReference type="KEGG" id="chyd:H4K34_08690"/>
<dbReference type="EMBL" id="CP060139">
    <property type="protein sequence ID" value="QNR25905.1"/>
    <property type="molecule type" value="Genomic_DNA"/>
</dbReference>
<gene>
    <name evidence="3" type="ORF">H4K34_08690</name>
</gene>
<reference evidence="3 4" key="1">
    <citation type="submission" date="2020-08" db="EMBL/GenBank/DDBJ databases">
        <title>Croceimicrobium hydrocarbonivorans gen. nov., sp. nov., a novel marine bacterium isolated from a bacterial consortium that degrades polyethylene terephthalate.</title>
        <authorList>
            <person name="Liu R."/>
        </authorList>
    </citation>
    <scope>NUCLEOTIDE SEQUENCE [LARGE SCALE GENOMIC DNA]</scope>
    <source>
        <strain evidence="3 4">A20-9</strain>
    </source>
</reference>
<dbReference type="SUPFAM" id="SSF51261">
    <property type="entry name" value="Duplicated hybrid motif"/>
    <property type="match status" value="1"/>
</dbReference>
<dbReference type="PANTHER" id="PTHR21666:SF270">
    <property type="entry name" value="MUREIN HYDROLASE ACTIVATOR ENVC"/>
    <property type="match status" value="1"/>
</dbReference>
<keyword evidence="1" id="KW-0175">Coiled coil</keyword>
<dbReference type="Gene3D" id="2.70.70.10">
    <property type="entry name" value="Glucose Permease (Domain IIA)"/>
    <property type="match status" value="1"/>
</dbReference>
<feature type="coiled-coil region" evidence="1">
    <location>
        <begin position="134"/>
        <end position="221"/>
    </location>
</feature>
<dbReference type="InterPro" id="IPR050570">
    <property type="entry name" value="Cell_wall_metabolism_enzyme"/>
</dbReference>